<dbReference type="EMBL" id="JAEDAK010000025">
    <property type="protein sequence ID" value="MBH9579545.1"/>
    <property type="molecule type" value="Genomic_DNA"/>
</dbReference>
<evidence type="ECO:0000313" key="3">
    <source>
        <dbReference type="EMBL" id="MBH9579547.1"/>
    </source>
</evidence>
<dbReference type="Proteomes" id="UP000613266">
    <property type="component" value="Unassembled WGS sequence"/>
</dbReference>
<keyword evidence="1" id="KW-0732">Signal</keyword>
<evidence type="ECO:0000313" key="2">
    <source>
        <dbReference type="EMBL" id="MBH9579545.1"/>
    </source>
</evidence>
<gene>
    <name evidence="2" type="ORF">I7X39_21820</name>
    <name evidence="3" type="ORF">I7X39_21830</name>
</gene>
<proteinExistence type="predicted"/>
<feature type="signal peptide" evidence="1">
    <location>
        <begin position="1"/>
        <end position="35"/>
    </location>
</feature>
<protein>
    <submittedName>
        <fullName evidence="3">Uncharacterized protein</fullName>
    </submittedName>
</protein>
<dbReference type="AlphaFoldDB" id="A0A931JAR1"/>
<reference evidence="3" key="1">
    <citation type="submission" date="2020-12" db="EMBL/GenBank/DDBJ databases">
        <title>The genome sequence of Inhella sp. 1Y17.</title>
        <authorList>
            <person name="Liu Y."/>
        </authorList>
    </citation>
    <scope>NUCLEOTIDE SEQUENCE</scope>
    <source>
        <strain evidence="3">1Y17</strain>
    </source>
</reference>
<keyword evidence="4" id="KW-1185">Reference proteome</keyword>
<dbReference type="EMBL" id="JAEDAK010000025">
    <property type="protein sequence ID" value="MBH9579547.1"/>
    <property type="molecule type" value="Genomic_DNA"/>
</dbReference>
<comment type="caution">
    <text evidence="3">The sequence shown here is derived from an EMBL/GenBank/DDBJ whole genome shotgun (WGS) entry which is preliminary data.</text>
</comment>
<feature type="chain" id="PRO_5038324863" evidence="1">
    <location>
        <begin position="36"/>
        <end position="74"/>
    </location>
</feature>
<sequence>MTKSFNTRPALTKITEGLTLITMAGLTFASAAALASAPIEMVEPVVHQLPTVEITVKKHQLPTVVVVAKRAHVA</sequence>
<organism evidence="3 4">
    <name type="scientific">Inhella proteolytica</name>
    <dbReference type="NCBI Taxonomy" id="2795029"/>
    <lineage>
        <taxon>Bacteria</taxon>
        <taxon>Pseudomonadati</taxon>
        <taxon>Pseudomonadota</taxon>
        <taxon>Betaproteobacteria</taxon>
        <taxon>Burkholderiales</taxon>
        <taxon>Sphaerotilaceae</taxon>
        <taxon>Inhella</taxon>
    </lineage>
</organism>
<evidence type="ECO:0000313" key="4">
    <source>
        <dbReference type="Proteomes" id="UP000613266"/>
    </source>
</evidence>
<dbReference type="RefSeq" id="WP_198113494.1">
    <property type="nucleotide sequence ID" value="NZ_JAEDAK010000025.1"/>
</dbReference>
<name>A0A931JAR1_9BURK</name>
<evidence type="ECO:0000256" key="1">
    <source>
        <dbReference type="SAM" id="SignalP"/>
    </source>
</evidence>
<accession>A0A931JAR1</accession>